<proteinExistence type="predicted"/>
<evidence type="ECO:0000313" key="2">
    <source>
        <dbReference type="Proteomes" id="UP000005239"/>
    </source>
</evidence>
<gene>
    <name evidence="1" type="primary">WBGene00112820</name>
</gene>
<accession>A0A2A6CNP5</accession>
<dbReference type="EnsemblMetazoa" id="PPA23266.1">
    <property type="protein sequence ID" value="PPA23266.1"/>
    <property type="gene ID" value="WBGene00112820"/>
</dbReference>
<reference evidence="2" key="1">
    <citation type="journal article" date="2008" name="Nat. Genet.">
        <title>The Pristionchus pacificus genome provides a unique perspective on nematode lifestyle and parasitism.</title>
        <authorList>
            <person name="Dieterich C."/>
            <person name="Clifton S.W."/>
            <person name="Schuster L.N."/>
            <person name="Chinwalla A."/>
            <person name="Delehaunty K."/>
            <person name="Dinkelacker I."/>
            <person name="Fulton L."/>
            <person name="Fulton R."/>
            <person name="Godfrey J."/>
            <person name="Minx P."/>
            <person name="Mitreva M."/>
            <person name="Roeseler W."/>
            <person name="Tian H."/>
            <person name="Witte H."/>
            <person name="Yang S.P."/>
            <person name="Wilson R.K."/>
            <person name="Sommer R.J."/>
        </authorList>
    </citation>
    <scope>NUCLEOTIDE SEQUENCE [LARGE SCALE GENOMIC DNA]</scope>
    <source>
        <strain evidence="2">PS312</strain>
    </source>
</reference>
<organism evidence="1 2">
    <name type="scientific">Pristionchus pacificus</name>
    <name type="common">Parasitic nematode worm</name>
    <dbReference type="NCBI Taxonomy" id="54126"/>
    <lineage>
        <taxon>Eukaryota</taxon>
        <taxon>Metazoa</taxon>
        <taxon>Ecdysozoa</taxon>
        <taxon>Nematoda</taxon>
        <taxon>Chromadorea</taxon>
        <taxon>Rhabditida</taxon>
        <taxon>Rhabditina</taxon>
        <taxon>Diplogasteromorpha</taxon>
        <taxon>Diplogasteroidea</taxon>
        <taxon>Neodiplogasteridae</taxon>
        <taxon>Pristionchus</taxon>
    </lineage>
</organism>
<protein>
    <submittedName>
        <fullName evidence="1">Uncharacterized protein</fullName>
    </submittedName>
</protein>
<accession>A0A8R1YF06</accession>
<reference evidence="1" key="2">
    <citation type="submission" date="2022-06" db="UniProtKB">
        <authorList>
            <consortium name="EnsemblMetazoa"/>
        </authorList>
    </citation>
    <scope>IDENTIFICATION</scope>
    <source>
        <strain evidence="1">PS312</strain>
    </source>
</reference>
<keyword evidence="2" id="KW-1185">Reference proteome</keyword>
<evidence type="ECO:0000313" key="1">
    <source>
        <dbReference type="EnsemblMetazoa" id="PPA23266.1"/>
    </source>
</evidence>
<dbReference type="Proteomes" id="UP000005239">
    <property type="component" value="Unassembled WGS sequence"/>
</dbReference>
<sequence length="305" mass="35046">MDGDKFVYATLYASVYGRIAVTINCTFTIIAFILLFSSDVSVHFTSFSKKFHEDVVLKLNYSNPLQLSDVQEFFDPAHPGHELFNKQGRHLKIEYGATWTNRCWNDPPLTEGLPSVLRLIEFHSPAQALLRFTFLTSLSLRPILTYARSLTVLTRLTKTSDKGIISKITPRVPYAPSLLLISSLVYAASPLQFFSTLAGSLVLMWQQDHDFYGLLWAPYYTFALFYPLHMIVYTSIELLEPRRTVVPKADALCEYIILLVITLFSLLEWTDVWRLQVTVVVENPEELAMIRRKMNVALEEDDERF</sequence>
<name>A0A2A6CNP5_PRIPA</name>
<dbReference type="AlphaFoldDB" id="A0A2A6CNP5"/>